<protein>
    <submittedName>
        <fullName evidence="1">Cyclic lactone autoinducer peptide</fullName>
    </submittedName>
</protein>
<accession>A0A7G9WDW8</accession>
<gene>
    <name evidence="1" type="ORF">H6X83_07810</name>
</gene>
<reference evidence="1 2" key="1">
    <citation type="submission" date="2020-08" db="EMBL/GenBank/DDBJ databases">
        <authorList>
            <person name="Ren C."/>
            <person name="Gu Y."/>
            <person name="Xu Y."/>
        </authorList>
    </citation>
    <scope>NUCLEOTIDE SEQUENCE [LARGE SCALE GENOMIC DNA]</scope>
    <source>
        <strain evidence="1 2">LBM18003</strain>
    </source>
</reference>
<dbReference type="EMBL" id="CP060696">
    <property type="protein sequence ID" value="QNO16880.1"/>
    <property type="molecule type" value="Genomic_DNA"/>
</dbReference>
<evidence type="ECO:0000313" key="2">
    <source>
        <dbReference type="Proteomes" id="UP000516046"/>
    </source>
</evidence>
<name>A0A7G9WDW8_9FIRM</name>
<evidence type="ECO:0000313" key="1">
    <source>
        <dbReference type="EMBL" id="QNO16880.1"/>
    </source>
</evidence>
<proteinExistence type="predicted"/>
<dbReference type="InterPro" id="IPR009229">
    <property type="entry name" value="AgrD"/>
</dbReference>
<dbReference type="Proteomes" id="UP000516046">
    <property type="component" value="Chromosome"/>
</dbReference>
<dbReference type="AlphaFoldDB" id="A0A7G9WDW8"/>
<dbReference type="RefSeq" id="WP_212505947.1">
    <property type="nucleotide sequence ID" value="NZ_CP060696.1"/>
</dbReference>
<dbReference type="KEGG" id="caml:H6X83_07810"/>
<organism evidence="1 2">
    <name type="scientific">Caproicibacterium amylolyticum</name>
    <dbReference type="NCBI Taxonomy" id="2766537"/>
    <lineage>
        <taxon>Bacteria</taxon>
        <taxon>Bacillati</taxon>
        <taxon>Bacillota</taxon>
        <taxon>Clostridia</taxon>
        <taxon>Eubacteriales</taxon>
        <taxon>Oscillospiraceae</taxon>
        <taxon>Caproicibacterium</taxon>
    </lineage>
</organism>
<dbReference type="NCBIfam" id="TIGR04223">
    <property type="entry name" value="quorum_AgrD"/>
    <property type="match status" value="1"/>
</dbReference>
<sequence length="49" mass="5661">MEKENVSKAAMKEKFADLVIRSTNSSAHCVCWILYQPKRPKALKHKSEK</sequence>
<keyword evidence="2" id="KW-1185">Reference proteome</keyword>